<feature type="transmembrane region" description="Helical" evidence="2">
    <location>
        <begin position="179"/>
        <end position="198"/>
    </location>
</feature>
<reference evidence="3 4" key="1">
    <citation type="journal article" date="2019" name="Syst. Appl. Microbiol.">
        <title>Microvirga tunisiensis sp. nov., a root nodule symbiotic bacterium isolated from Lupinus micranthus and L. luteus grown in Northern Tunisia.</title>
        <authorList>
            <person name="Msaddak A."/>
            <person name="Rejili M."/>
            <person name="Duran D."/>
            <person name="Mars M."/>
            <person name="Palacios J.M."/>
            <person name="Ruiz-Argueso T."/>
            <person name="Rey L."/>
            <person name="Imperial J."/>
        </authorList>
    </citation>
    <scope>NUCLEOTIDE SEQUENCE [LARGE SCALE GENOMIC DNA]</scope>
    <source>
        <strain evidence="3 4">Lmie10</strain>
    </source>
</reference>
<sequence>MTKALMPERVSRPAADKAVPGPAAAQASASQTSNKPPELAPPTIKPWHKVLFWSLEIGVFCFVTARFPGLASVTTGSPAPATVIMAVIMGGVFGIVALLIGAFIVGLKEPKSVSYYLEAHLKEIEKPIILRTICLISGSLFIASSIFLYKYNLTSIPLGLIEGMFWASWAFFPRLAVRLSGVLAVLVVCGAVWAKYSTIGTGPLVYSFLFYGFCWTWIVKNFIQKHSGGAIPVLEKISNGALNQDYHPRPKREVRQCSWFRELAT</sequence>
<proteinExistence type="predicted"/>
<keyword evidence="2" id="KW-0812">Transmembrane</keyword>
<dbReference type="AlphaFoldDB" id="A0A5N7ME86"/>
<feature type="transmembrane region" description="Helical" evidence="2">
    <location>
        <begin position="50"/>
        <end position="71"/>
    </location>
</feature>
<name>A0A5N7ME86_9HYPH</name>
<protein>
    <submittedName>
        <fullName evidence="3">Uncharacterized protein</fullName>
    </submittedName>
</protein>
<feature type="transmembrane region" description="Helical" evidence="2">
    <location>
        <begin position="128"/>
        <end position="149"/>
    </location>
</feature>
<dbReference type="RefSeq" id="WP_152710654.1">
    <property type="nucleotide sequence ID" value="NZ_VOSJ01000017.1"/>
</dbReference>
<gene>
    <name evidence="3" type="ORF">FS320_08075</name>
</gene>
<evidence type="ECO:0000256" key="2">
    <source>
        <dbReference type="SAM" id="Phobius"/>
    </source>
</evidence>
<organism evidence="3 4">
    <name type="scientific">Microvirga tunisiensis</name>
    <dbReference type="NCBI Taxonomy" id="2108360"/>
    <lineage>
        <taxon>Bacteria</taxon>
        <taxon>Pseudomonadati</taxon>
        <taxon>Pseudomonadota</taxon>
        <taxon>Alphaproteobacteria</taxon>
        <taxon>Hyphomicrobiales</taxon>
        <taxon>Methylobacteriaceae</taxon>
        <taxon>Microvirga</taxon>
    </lineage>
</organism>
<evidence type="ECO:0000313" key="3">
    <source>
        <dbReference type="EMBL" id="MPR25193.1"/>
    </source>
</evidence>
<feature type="transmembrane region" description="Helical" evidence="2">
    <location>
        <begin position="204"/>
        <end position="223"/>
    </location>
</feature>
<evidence type="ECO:0000256" key="1">
    <source>
        <dbReference type="SAM" id="MobiDB-lite"/>
    </source>
</evidence>
<keyword evidence="2" id="KW-1133">Transmembrane helix</keyword>
<feature type="region of interest" description="Disordered" evidence="1">
    <location>
        <begin position="1"/>
        <end position="39"/>
    </location>
</feature>
<evidence type="ECO:0000313" key="4">
    <source>
        <dbReference type="Proteomes" id="UP000403266"/>
    </source>
</evidence>
<feature type="transmembrane region" description="Helical" evidence="2">
    <location>
        <begin position="155"/>
        <end position="172"/>
    </location>
</feature>
<dbReference type="Proteomes" id="UP000403266">
    <property type="component" value="Unassembled WGS sequence"/>
</dbReference>
<keyword evidence="2" id="KW-0472">Membrane</keyword>
<dbReference type="EMBL" id="VOSK01000018">
    <property type="protein sequence ID" value="MPR25193.1"/>
    <property type="molecule type" value="Genomic_DNA"/>
</dbReference>
<accession>A0A5N7ME86</accession>
<comment type="caution">
    <text evidence="3">The sequence shown here is derived from an EMBL/GenBank/DDBJ whole genome shotgun (WGS) entry which is preliminary data.</text>
</comment>
<feature type="compositionally biased region" description="Low complexity" evidence="1">
    <location>
        <begin position="16"/>
        <end position="29"/>
    </location>
</feature>
<feature type="transmembrane region" description="Helical" evidence="2">
    <location>
        <begin position="83"/>
        <end position="107"/>
    </location>
</feature>
<keyword evidence="4" id="KW-1185">Reference proteome</keyword>